<keyword evidence="1" id="KW-0472">Membrane</keyword>
<evidence type="ECO:0000313" key="2">
    <source>
        <dbReference type="EMBL" id="GIX77424.1"/>
    </source>
</evidence>
<proteinExistence type="predicted"/>
<keyword evidence="1" id="KW-0812">Transmembrane</keyword>
<evidence type="ECO:0000313" key="3">
    <source>
        <dbReference type="Proteomes" id="UP001054945"/>
    </source>
</evidence>
<comment type="caution">
    <text evidence="2">The sequence shown here is derived from an EMBL/GenBank/DDBJ whole genome shotgun (WGS) entry which is preliminary data.</text>
</comment>
<dbReference type="AlphaFoldDB" id="A0AAV4MY50"/>
<keyword evidence="1" id="KW-1133">Transmembrane helix</keyword>
<organism evidence="2 3">
    <name type="scientific">Caerostris extrusa</name>
    <name type="common">Bark spider</name>
    <name type="synonym">Caerostris bankana</name>
    <dbReference type="NCBI Taxonomy" id="172846"/>
    <lineage>
        <taxon>Eukaryota</taxon>
        <taxon>Metazoa</taxon>
        <taxon>Ecdysozoa</taxon>
        <taxon>Arthropoda</taxon>
        <taxon>Chelicerata</taxon>
        <taxon>Arachnida</taxon>
        <taxon>Araneae</taxon>
        <taxon>Araneomorphae</taxon>
        <taxon>Entelegynae</taxon>
        <taxon>Araneoidea</taxon>
        <taxon>Araneidae</taxon>
        <taxon>Caerostris</taxon>
    </lineage>
</organism>
<dbReference type="EMBL" id="BPLR01002753">
    <property type="protein sequence ID" value="GIX77424.1"/>
    <property type="molecule type" value="Genomic_DNA"/>
</dbReference>
<feature type="transmembrane region" description="Helical" evidence="1">
    <location>
        <begin position="86"/>
        <end position="105"/>
    </location>
</feature>
<sequence length="106" mass="12266">MPVDQKVNEPSLADDSLRNDVIHHRHVEDTVATKWKNKVKNKEHIFSIDCGDCPINHVMIGGEVKRIDGLLPLEGLLRNWRMAFEFSCHLAVLIKMFFVCFLPFFC</sequence>
<reference evidence="2 3" key="1">
    <citation type="submission" date="2021-06" db="EMBL/GenBank/DDBJ databases">
        <title>Caerostris extrusa draft genome.</title>
        <authorList>
            <person name="Kono N."/>
            <person name="Arakawa K."/>
        </authorList>
    </citation>
    <scope>NUCLEOTIDE SEQUENCE [LARGE SCALE GENOMIC DNA]</scope>
</reference>
<evidence type="ECO:0000256" key="1">
    <source>
        <dbReference type="SAM" id="Phobius"/>
    </source>
</evidence>
<dbReference type="Proteomes" id="UP001054945">
    <property type="component" value="Unassembled WGS sequence"/>
</dbReference>
<name>A0AAV4MY50_CAEEX</name>
<protein>
    <submittedName>
        <fullName evidence="2">Uncharacterized protein</fullName>
    </submittedName>
</protein>
<accession>A0AAV4MY50</accession>
<gene>
    <name evidence="2" type="ORF">CEXT_47251</name>
</gene>
<keyword evidence="3" id="KW-1185">Reference proteome</keyword>